<evidence type="ECO:0000313" key="2">
    <source>
        <dbReference type="Proteomes" id="UP000824029"/>
    </source>
</evidence>
<accession>A0A9D2IQ78</accession>
<name>A0A9D2IQ78_9ACTN</name>
<sequence length="452" mass="48563">MIIVCASVVGCLWFFKAGPFATAERVVVLLDDIPDEAFRTYLAENVDTNETGAISEEEVAAAVAFGAADEPDEKGNGLCGLGISDLTGIEYFTSLESIVCSDNSIAELDLSKNTQLTEVICNDCELGELVVPSTDELRTVHVTGNPELGQIDLSGCPSLDDVLLDESTQVLGAAPDEDFDAVPLEDLALVYCTAGGTPSEGSLGLVGPSGPGEDADFDYQLVFLLVYNKQFGDRASLGIGTNAYGLDYEDEDGVHLVIPDETVRQIIMSFYGSCPDDLSYLSDSGLEPVRGGWRMGAADGPFTRTIDTRDWQIFGNYVSFVAEVTYVDGIADHVVATYQVTARRNTDSIFGYSLCVRPERTAIDVLEGTGTELEPEPAPAPEEIDYYAYAVERLDAAGKIPDGYIVDVDSETADTLRLHVYADMGTHTATGGWYELDKNTLVITDIIFGGTI</sequence>
<dbReference type="InterPro" id="IPR032675">
    <property type="entry name" value="LRR_dom_sf"/>
</dbReference>
<organism evidence="1 2">
    <name type="scientific">Candidatus Olsenella stercoravium</name>
    <dbReference type="NCBI Taxonomy" id="2838713"/>
    <lineage>
        <taxon>Bacteria</taxon>
        <taxon>Bacillati</taxon>
        <taxon>Actinomycetota</taxon>
        <taxon>Coriobacteriia</taxon>
        <taxon>Coriobacteriales</taxon>
        <taxon>Atopobiaceae</taxon>
        <taxon>Olsenella</taxon>
    </lineage>
</organism>
<dbReference type="Gene3D" id="3.80.10.10">
    <property type="entry name" value="Ribonuclease Inhibitor"/>
    <property type="match status" value="1"/>
</dbReference>
<protein>
    <recommendedName>
        <fullName evidence="3">EF-hand domain-containing protein</fullName>
    </recommendedName>
</protein>
<dbReference type="EMBL" id="DXBZ01000167">
    <property type="protein sequence ID" value="HIZ19156.1"/>
    <property type="molecule type" value="Genomic_DNA"/>
</dbReference>
<evidence type="ECO:0000313" key="1">
    <source>
        <dbReference type="EMBL" id="HIZ19156.1"/>
    </source>
</evidence>
<dbReference type="Proteomes" id="UP000824029">
    <property type="component" value="Unassembled WGS sequence"/>
</dbReference>
<gene>
    <name evidence="1" type="ORF">IAA22_08635</name>
</gene>
<dbReference type="InterPro" id="IPR018247">
    <property type="entry name" value="EF_Hand_1_Ca_BS"/>
</dbReference>
<dbReference type="AlphaFoldDB" id="A0A9D2IQ78"/>
<reference evidence="1" key="2">
    <citation type="submission" date="2021-04" db="EMBL/GenBank/DDBJ databases">
        <authorList>
            <person name="Gilroy R."/>
        </authorList>
    </citation>
    <scope>NUCLEOTIDE SEQUENCE</scope>
    <source>
        <strain evidence="1">ChiHecolR3B27-1887</strain>
    </source>
</reference>
<proteinExistence type="predicted"/>
<reference evidence="1" key="1">
    <citation type="journal article" date="2021" name="PeerJ">
        <title>Extensive microbial diversity within the chicken gut microbiome revealed by metagenomics and culture.</title>
        <authorList>
            <person name="Gilroy R."/>
            <person name="Ravi A."/>
            <person name="Getino M."/>
            <person name="Pursley I."/>
            <person name="Horton D.L."/>
            <person name="Alikhan N.F."/>
            <person name="Baker D."/>
            <person name="Gharbi K."/>
            <person name="Hall N."/>
            <person name="Watson M."/>
            <person name="Adriaenssens E.M."/>
            <person name="Foster-Nyarko E."/>
            <person name="Jarju S."/>
            <person name="Secka A."/>
            <person name="Antonio M."/>
            <person name="Oren A."/>
            <person name="Chaudhuri R.R."/>
            <person name="La Ragione R."/>
            <person name="Hildebrand F."/>
            <person name="Pallen M.J."/>
        </authorList>
    </citation>
    <scope>NUCLEOTIDE SEQUENCE</scope>
    <source>
        <strain evidence="1">ChiHecolR3B27-1887</strain>
    </source>
</reference>
<dbReference type="PROSITE" id="PS00018">
    <property type="entry name" value="EF_HAND_1"/>
    <property type="match status" value="1"/>
</dbReference>
<comment type="caution">
    <text evidence="1">The sequence shown here is derived from an EMBL/GenBank/DDBJ whole genome shotgun (WGS) entry which is preliminary data.</text>
</comment>
<dbReference type="SUPFAM" id="SSF52058">
    <property type="entry name" value="L domain-like"/>
    <property type="match status" value="1"/>
</dbReference>
<evidence type="ECO:0008006" key="3">
    <source>
        <dbReference type="Google" id="ProtNLM"/>
    </source>
</evidence>